<reference evidence="2" key="1">
    <citation type="submission" date="2020-10" db="EMBL/GenBank/DDBJ databases">
        <title>Unveiling of a novel bifunctional photoreceptor, Dualchrome1, isolated from a cosmopolitan green alga.</title>
        <authorList>
            <person name="Suzuki S."/>
            <person name="Kawachi M."/>
        </authorList>
    </citation>
    <scope>NUCLEOTIDE SEQUENCE</scope>
    <source>
        <strain evidence="2">NIES 2893</strain>
    </source>
</reference>
<evidence type="ECO:0000313" key="2">
    <source>
        <dbReference type="EMBL" id="GHP08838.1"/>
    </source>
</evidence>
<accession>A0A830HPI6</accession>
<dbReference type="AlphaFoldDB" id="A0A830HPI6"/>
<evidence type="ECO:0008006" key="4">
    <source>
        <dbReference type="Google" id="ProtNLM"/>
    </source>
</evidence>
<dbReference type="EMBL" id="BNJQ01000022">
    <property type="protein sequence ID" value="GHP08838.1"/>
    <property type="molecule type" value="Genomic_DNA"/>
</dbReference>
<proteinExistence type="predicted"/>
<protein>
    <recommendedName>
        <fullName evidence="4">C2 domain-containing protein</fullName>
    </recommendedName>
</protein>
<keyword evidence="3" id="KW-1185">Reference proteome</keyword>
<evidence type="ECO:0000313" key="3">
    <source>
        <dbReference type="Proteomes" id="UP000660262"/>
    </source>
</evidence>
<dbReference type="Proteomes" id="UP000660262">
    <property type="component" value="Unassembled WGS sequence"/>
</dbReference>
<evidence type="ECO:0000256" key="1">
    <source>
        <dbReference type="SAM" id="MobiDB-lite"/>
    </source>
</evidence>
<gene>
    <name evidence="2" type="ORF">PPROV_000757500</name>
</gene>
<comment type="caution">
    <text evidence="2">The sequence shown here is derived from an EMBL/GenBank/DDBJ whole genome shotgun (WGS) entry which is preliminary data.</text>
</comment>
<name>A0A830HPI6_9CHLO</name>
<dbReference type="OrthoDB" id="419768at2759"/>
<sequence length="205" mass="22595">MPSEFPTPEGGDAGRWCPDGKGTGHHTPAAAKVKKSITEVFGKASEQKSFGSGKYSMRVEITSCNVKRIDLKAYGLNVPNCWVKINVGPHEARTCTLFGLDPIWEDVYEFKFDTEPKDTEFKATFYMDEAQDGGKQIGDTQRFLLEVLVIGKQLFKQLVVPGGGVNFMVTADNFGKEDVPMGDTLGFLDDDDEGGMMMDSDEDDE</sequence>
<organism evidence="2 3">
    <name type="scientific">Pycnococcus provasolii</name>
    <dbReference type="NCBI Taxonomy" id="41880"/>
    <lineage>
        <taxon>Eukaryota</taxon>
        <taxon>Viridiplantae</taxon>
        <taxon>Chlorophyta</taxon>
        <taxon>Pseudoscourfieldiophyceae</taxon>
        <taxon>Pseudoscourfieldiales</taxon>
        <taxon>Pycnococcaceae</taxon>
        <taxon>Pycnococcus</taxon>
    </lineage>
</organism>
<feature type="region of interest" description="Disordered" evidence="1">
    <location>
        <begin position="1"/>
        <end position="27"/>
    </location>
</feature>